<dbReference type="SUPFAM" id="SSF53649">
    <property type="entry name" value="Alkaline phosphatase-like"/>
    <property type="match status" value="1"/>
</dbReference>
<dbReference type="InterPro" id="IPR040423">
    <property type="entry name" value="PEA_transferase"/>
</dbReference>
<evidence type="ECO:0000313" key="12">
    <source>
        <dbReference type="Proteomes" id="UP000025748"/>
    </source>
</evidence>
<dbReference type="InterPro" id="IPR000917">
    <property type="entry name" value="Sulfatase_N"/>
</dbReference>
<reference evidence="11 12" key="1">
    <citation type="submission" date="2014-03" db="EMBL/GenBank/DDBJ databases">
        <title>Genome sequence of Bordetella hinzii.</title>
        <authorList>
            <person name="Register K."/>
            <person name="Harvill E."/>
            <person name="Goodfield L.L."/>
            <person name="Ivanov Y.V."/>
            <person name="Meyer J.A."/>
            <person name="Muse S.J."/>
            <person name="Jacobs N."/>
            <person name="Bendor L."/>
            <person name="Smallridge W.E."/>
            <person name="Brinkac L.M."/>
            <person name="Sanka R."/>
            <person name="Kim M."/>
            <person name="Losada L."/>
        </authorList>
    </citation>
    <scope>NUCLEOTIDE SEQUENCE [LARGE SCALE GENOMIC DNA]</scope>
    <source>
        <strain evidence="11 12">OH87 BAL007II</strain>
    </source>
</reference>
<keyword evidence="6 8" id="KW-1133">Transmembrane helix</keyword>
<dbReference type="InterPro" id="IPR012549">
    <property type="entry name" value="EptA-like_N"/>
</dbReference>
<keyword evidence="12" id="KW-1185">Reference proteome</keyword>
<evidence type="ECO:0000313" key="11">
    <source>
        <dbReference type="EMBL" id="KCB22584.1"/>
    </source>
</evidence>
<feature type="transmembrane region" description="Helical" evidence="8">
    <location>
        <begin position="42"/>
        <end position="65"/>
    </location>
</feature>
<dbReference type="RefSeq" id="WP_051594442.1">
    <property type="nucleotide sequence ID" value="NZ_JHEM01000023.1"/>
</dbReference>
<dbReference type="InterPro" id="IPR058130">
    <property type="entry name" value="PEA_transf_C"/>
</dbReference>
<dbReference type="CDD" id="cd16017">
    <property type="entry name" value="LptA"/>
    <property type="match status" value="1"/>
</dbReference>
<feature type="transmembrane region" description="Helical" evidence="8">
    <location>
        <begin position="114"/>
        <end position="135"/>
    </location>
</feature>
<sequence>MLPPRFALSCTPAAFAGLFALLNALLFQWPLLRYAGSHGPGGIVFLLAAVQAVLAFLLMALLVLISRRLAKLAAALLLLGNAAALYFMNTYGVLLDRAMMGNVFATDLAESRELLHPALALYLIGLGLAPAALLWRCRIRPGGRRRLAAGACAALLALTAGLYAASSTWLWLDQHAKRLGGLALPWSYLANSLRHLSHQAQASTVQRLLPDAAWPEAMAEKEVVVLVIGEAARAANIAHYGYARDTNPYTRDSSLIALPGARACATYTTAALACLLSHLGNAAGLPVNHEPLPSYLSRHGADVIWRSNNNGEPRLAINDYQKRAQAAAGCADCTGHDEDLLHGLAERIQSSSAARVFAVLHLAGSHGPAYHGKYPAAFERHTPVCRSVQPQACTPEALRNAYDNSLIYTDYVLARLIRTLDTLPYPVALIYVADHGESLGEYGLYLHGTPNALAPDVQRDIPFYLWLSDAHPRLRPPPRAPSGLSHGHVFHSTLGAFGMASPVYQPALDLFAGQAP</sequence>
<evidence type="ECO:0000256" key="3">
    <source>
        <dbReference type="ARBA" id="ARBA00022519"/>
    </source>
</evidence>
<comment type="subcellular location">
    <subcellularLocation>
        <location evidence="1">Cell inner membrane</location>
        <topology evidence="1">Multi-pass membrane protein</topology>
    </subcellularLocation>
</comment>
<dbReference type="InterPro" id="IPR017850">
    <property type="entry name" value="Alkaline_phosphatase_core_sf"/>
</dbReference>
<evidence type="ECO:0000256" key="4">
    <source>
        <dbReference type="ARBA" id="ARBA00022679"/>
    </source>
</evidence>
<dbReference type="Pfam" id="PF00884">
    <property type="entry name" value="Sulfatase"/>
    <property type="match status" value="1"/>
</dbReference>
<keyword evidence="5 8" id="KW-0812">Transmembrane</keyword>
<name>A0ABR4QWR6_9BORD</name>
<protein>
    <submittedName>
        <fullName evidence="11">Arylsulfatase</fullName>
        <ecNumber evidence="11">3.1.6.-</ecNumber>
    </submittedName>
</protein>
<dbReference type="EC" id="3.1.6.-" evidence="11"/>
<keyword evidence="2" id="KW-1003">Cell membrane</keyword>
<evidence type="ECO:0000256" key="8">
    <source>
        <dbReference type="SAM" id="Phobius"/>
    </source>
</evidence>
<keyword evidence="11" id="KW-0378">Hydrolase</keyword>
<evidence type="ECO:0000256" key="2">
    <source>
        <dbReference type="ARBA" id="ARBA00022475"/>
    </source>
</evidence>
<dbReference type="Proteomes" id="UP000025748">
    <property type="component" value="Unassembled WGS sequence"/>
</dbReference>
<evidence type="ECO:0000256" key="1">
    <source>
        <dbReference type="ARBA" id="ARBA00004429"/>
    </source>
</evidence>
<gene>
    <name evidence="11" type="ORF">L544_0646</name>
</gene>
<evidence type="ECO:0000256" key="5">
    <source>
        <dbReference type="ARBA" id="ARBA00022692"/>
    </source>
</evidence>
<proteinExistence type="predicted"/>
<feature type="transmembrane region" description="Helical" evidence="8">
    <location>
        <begin position="72"/>
        <end position="94"/>
    </location>
</feature>
<feature type="domain" description="Phosphoethanolamine transferase N-terminal" evidence="10">
    <location>
        <begin position="54"/>
        <end position="199"/>
    </location>
</feature>
<keyword evidence="3" id="KW-0997">Cell inner membrane</keyword>
<keyword evidence="7 8" id="KW-0472">Membrane</keyword>
<organism evidence="11 12">
    <name type="scientific">Bordetella hinzii OH87 BAL007II</name>
    <dbReference type="NCBI Taxonomy" id="1331262"/>
    <lineage>
        <taxon>Bacteria</taxon>
        <taxon>Pseudomonadati</taxon>
        <taxon>Pseudomonadota</taxon>
        <taxon>Betaproteobacteria</taxon>
        <taxon>Burkholderiales</taxon>
        <taxon>Alcaligenaceae</taxon>
        <taxon>Bordetella</taxon>
    </lineage>
</organism>
<dbReference type="GO" id="GO:0016787">
    <property type="term" value="F:hydrolase activity"/>
    <property type="evidence" value="ECO:0007669"/>
    <property type="project" value="UniProtKB-KW"/>
</dbReference>
<dbReference type="NCBIfam" id="NF007160">
    <property type="entry name" value="PRK09598.1"/>
    <property type="match status" value="1"/>
</dbReference>
<evidence type="ECO:0000259" key="9">
    <source>
        <dbReference type="Pfam" id="PF00884"/>
    </source>
</evidence>
<feature type="transmembrane region" description="Helical" evidence="8">
    <location>
        <begin position="147"/>
        <end position="172"/>
    </location>
</feature>
<evidence type="ECO:0000256" key="6">
    <source>
        <dbReference type="ARBA" id="ARBA00022989"/>
    </source>
</evidence>
<feature type="domain" description="Sulfatase N-terminal" evidence="9">
    <location>
        <begin position="224"/>
        <end position="498"/>
    </location>
</feature>
<dbReference type="PANTHER" id="PTHR30443">
    <property type="entry name" value="INNER MEMBRANE PROTEIN"/>
    <property type="match status" value="1"/>
</dbReference>
<dbReference type="EMBL" id="JHEM01000023">
    <property type="protein sequence ID" value="KCB22584.1"/>
    <property type="molecule type" value="Genomic_DNA"/>
</dbReference>
<dbReference type="Gene3D" id="3.40.720.10">
    <property type="entry name" value="Alkaline Phosphatase, subunit A"/>
    <property type="match status" value="1"/>
</dbReference>
<keyword evidence="4" id="KW-0808">Transferase</keyword>
<dbReference type="Pfam" id="PF08019">
    <property type="entry name" value="EptA_B_N"/>
    <property type="match status" value="1"/>
</dbReference>
<dbReference type="PANTHER" id="PTHR30443:SF0">
    <property type="entry name" value="PHOSPHOETHANOLAMINE TRANSFERASE EPTA"/>
    <property type="match status" value="1"/>
</dbReference>
<accession>A0ABR4QWR6</accession>
<evidence type="ECO:0000259" key="10">
    <source>
        <dbReference type="Pfam" id="PF08019"/>
    </source>
</evidence>
<comment type="caution">
    <text evidence="11">The sequence shown here is derived from an EMBL/GenBank/DDBJ whole genome shotgun (WGS) entry which is preliminary data.</text>
</comment>
<evidence type="ECO:0000256" key="7">
    <source>
        <dbReference type="ARBA" id="ARBA00023136"/>
    </source>
</evidence>